<dbReference type="OrthoDB" id="6375827at2"/>
<dbReference type="SUPFAM" id="SSF49265">
    <property type="entry name" value="Fibronectin type III"/>
    <property type="match status" value="1"/>
</dbReference>
<dbReference type="InterPro" id="IPR012334">
    <property type="entry name" value="Pectin_lyas_fold"/>
</dbReference>
<dbReference type="PROSITE" id="PS51257">
    <property type="entry name" value="PROKAR_LIPOPROTEIN"/>
    <property type="match status" value="1"/>
</dbReference>
<feature type="domain" description="Right handed beta helix" evidence="1">
    <location>
        <begin position="501"/>
        <end position="599"/>
    </location>
</feature>
<dbReference type="RefSeq" id="WP_091979861.1">
    <property type="nucleotide sequence ID" value="NZ_FOLO01000003.1"/>
</dbReference>
<evidence type="ECO:0000313" key="2">
    <source>
        <dbReference type="EMBL" id="SFB98819.1"/>
    </source>
</evidence>
<dbReference type="AlphaFoldDB" id="A0A1I1FH54"/>
<dbReference type="InterPro" id="IPR036116">
    <property type="entry name" value="FN3_sf"/>
</dbReference>
<dbReference type="InterPro" id="IPR039448">
    <property type="entry name" value="Beta_helix"/>
</dbReference>
<organism evidence="2 3">
    <name type="scientific">Pseudoalteromonas denitrificans DSM 6059</name>
    <dbReference type="NCBI Taxonomy" id="1123010"/>
    <lineage>
        <taxon>Bacteria</taxon>
        <taxon>Pseudomonadati</taxon>
        <taxon>Pseudomonadota</taxon>
        <taxon>Gammaproteobacteria</taxon>
        <taxon>Alteromonadales</taxon>
        <taxon>Pseudoalteromonadaceae</taxon>
        <taxon>Pseudoalteromonas</taxon>
    </lineage>
</organism>
<evidence type="ECO:0000259" key="1">
    <source>
        <dbReference type="Pfam" id="PF13229"/>
    </source>
</evidence>
<dbReference type="InterPro" id="IPR011050">
    <property type="entry name" value="Pectin_lyase_fold/virulence"/>
</dbReference>
<dbReference type="SUPFAM" id="SSF51126">
    <property type="entry name" value="Pectin lyase-like"/>
    <property type="match status" value="1"/>
</dbReference>
<evidence type="ECO:0000313" key="3">
    <source>
        <dbReference type="Proteomes" id="UP000198862"/>
    </source>
</evidence>
<proteinExistence type="predicted"/>
<dbReference type="EMBL" id="FOLO01000003">
    <property type="protein sequence ID" value="SFB98819.1"/>
    <property type="molecule type" value="Genomic_DNA"/>
</dbReference>
<gene>
    <name evidence="2" type="ORF">SAMN02745724_00639</name>
</gene>
<keyword evidence="3" id="KW-1185">Reference proteome</keyword>
<reference evidence="2 3" key="1">
    <citation type="submission" date="2016-10" db="EMBL/GenBank/DDBJ databases">
        <authorList>
            <person name="de Groot N.N."/>
        </authorList>
    </citation>
    <scope>NUCLEOTIDE SEQUENCE [LARGE SCALE GENOMIC DNA]</scope>
    <source>
        <strain evidence="2 3">DSM 6059</strain>
    </source>
</reference>
<dbReference type="Gene3D" id="2.60.40.10">
    <property type="entry name" value="Immunoglobulins"/>
    <property type="match status" value="1"/>
</dbReference>
<protein>
    <recommendedName>
        <fullName evidence="1">Right handed beta helix domain-containing protein</fullName>
    </recommendedName>
</protein>
<sequence>MNKLKINILLSFIIFLMISGCSVSRKGTIAITKPIRTIEDITSGKDDSLNIEEIPKVIAISQLGNNTSEKDAPKVLRAILQSHLSNKNFQLIHSKEVDLKNLDNTLTPMQLAQALGADAVLSGKVTDYESFYAGIYAHIKLGVSLELISKDGDRLWHIDKTITSRAGGVSTSPWGLLLNAALAALHLEDKNLFAAADELGREISKSIPEPQGYNGAQLPKIDMVLHDGANTWFKYGDAITLGIKGDPGLRAIVEIENLGSFDLVEIEPGIYTSKINVDKRWQGIDQVVTGKLVDSKGQIAHKISPLGLLKFDNEKPSNVANFTVEFATTNAIKLSWLKSNENFMNYELNYKTDTGENKTTLINNATEVILKGPFKEFEQLNLSIQAVDMAKNKSFQSQIQTNVYPLKFRKVIELDSHLTGSYADISALTKNNSPYIISEHTRFLASSTLLIEPGVKVKFKKTGKLEINGNAYFWGNSSKNKTYTIEFSNESDKSPAKNYLVLNSKGTVEISGLTLFNPGIGIDIKTGTPQLDNVLSNNAKYSALNITGNANVVIKNCELIGSSTSAIVLSGRSRLQISNCELSKNKPFHIQNSSNYPVIAKDVIFDKSASRDVLGKIEVNK</sequence>
<dbReference type="Gene3D" id="2.160.20.10">
    <property type="entry name" value="Single-stranded right-handed beta-helix, Pectin lyase-like"/>
    <property type="match status" value="1"/>
</dbReference>
<dbReference type="Pfam" id="PF13229">
    <property type="entry name" value="Beta_helix"/>
    <property type="match status" value="1"/>
</dbReference>
<accession>A0A1I1FH54</accession>
<dbReference type="Proteomes" id="UP000198862">
    <property type="component" value="Unassembled WGS sequence"/>
</dbReference>
<dbReference type="STRING" id="1123010.SAMN02745724_00639"/>
<dbReference type="InterPro" id="IPR013783">
    <property type="entry name" value="Ig-like_fold"/>
</dbReference>
<dbReference type="Gene3D" id="3.40.50.10610">
    <property type="entry name" value="ABC-type transport auxiliary lipoprotein component"/>
    <property type="match status" value="1"/>
</dbReference>
<name>A0A1I1FH54_9GAMM</name>